<sequence length="651" mass="72506">MSGNEAVWFPKEDYLQQTRLYQWMNKTGLTNYDEFFQKSIVDTSWFWDEAVKELGILWDTPYQKTLDLTNGVKYPRWFTGGKMNIYTNSVEKWAKNEQTKGNKAVIWVGDDGSEQTFTFEELMNEVEQTAAGLLATGVKRGDVVTIYLPMLPETVTAILAIAKIGAIFSPAFSGYGAEAVAARIDASQAKFLITADGFFRRGKVVNMKKECDRAVSLSPTIEKVFVIRRTGQEIPWTKGRDLEWSDIRKNVSPSKTVDTYGNDPLMLIYTSGTTGKPKGAVHTHAGFPIKAAFDAGICMDVKPGDTLFWYTDMGWMMGPFLIFGGLVNGSAILLFEGTPDYPNADRIWNITADHSVTHLGISPTLVRSLMKYGSSSADSFNLENLRVIGSSGEPWNLEPWMWLFETIGKNRIPIVNYSGGTEISGGILGNVLVKPISPITFNSPLPGMDAHVYNEQAESVISQVGELVIGKPWVGMTNGFWNENERYEDTYWSRWPDTWVHGDWAIIDEHGFWTITGRSDDILNVAGKRLGPSELESILAAHEDVLESATIGVPDSVKGETAVCFVVLQNKLLLSPELKLELLKRIERQLGKALLPSMIYQVSELPKTKNGKILRRVIKAAFLQKDTGDLTSIDNPSALNQIKSLHPTVKE</sequence>
<feature type="domain" description="AMP-binding enzyme C-terminal" evidence="8">
    <location>
        <begin position="534"/>
        <end position="612"/>
    </location>
</feature>
<evidence type="ECO:0000256" key="4">
    <source>
        <dbReference type="ARBA" id="ARBA00022741"/>
    </source>
</evidence>
<dbReference type="GO" id="GO:0005524">
    <property type="term" value="F:ATP binding"/>
    <property type="evidence" value="ECO:0007669"/>
    <property type="project" value="UniProtKB-KW"/>
</dbReference>
<dbReference type="PROSITE" id="PS00455">
    <property type="entry name" value="AMP_BINDING"/>
    <property type="match status" value="1"/>
</dbReference>
<keyword evidence="6" id="KW-0007">Acetylation</keyword>
<keyword evidence="3" id="KW-0436">Ligase</keyword>
<evidence type="ECO:0000256" key="3">
    <source>
        <dbReference type="ARBA" id="ARBA00022598"/>
    </source>
</evidence>
<feature type="domain" description="AMP-dependent synthetase/ligase" evidence="7">
    <location>
        <begin position="96"/>
        <end position="479"/>
    </location>
</feature>
<evidence type="ECO:0000313" key="11">
    <source>
        <dbReference type="Proteomes" id="UP000595254"/>
    </source>
</evidence>
<evidence type="ECO:0000256" key="1">
    <source>
        <dbReference type="ARBA" id="ARBA00006432"/>
    </source>
</evidence>
<dbReference type="EMBL" id="CP068053">
    <property type="protein sequence ID" value="QQT01330.1"/>
    <property type="molecule type" value="Genomic_DNA"/>
</dbReference>
<evidence type="ECO:0000256" key="5">
    <source>
        <dbReference type="ARBA" id="ARBA00022840"/>
    </source>
</evidence>
<evidence type="ECO:0000259" key="9">
    <source>
        <dbReference type="Pfam" id="PF16177"/>
    </source>
</evidence>
<dbReference type="InterPro" id="IPR042099">
    <property type="entry name" value="ANL_N_sf"/>
</dbReference>
<dbReference type="PANTHER" id="PTHR24095">
    <property type="entry name" value="ACETYL-COENZYME A SYNTHETASE"/>
    <property type="match status" value="1"/>
</dbReference>
<comment type="similarity">
    <text evidence="1">Belongs to the ATP-dependent AMP-binding enzyme family.</text>
</comment>
<keyword evidence="5" id="KW-0067">ATP-binding</keyword>
<evidence type="ECO:0000259" key="8">
    <source>
        <dbReference type="Pfam" id="PF13193"/>
    </source>
</evidence>
<accession>A0A974S2G7</accession>
<dbReference type="EC" id="6.2.1.1" evidence="2"/>
<dbReference type="InterPro" id="IPR020845">
    <property type="entry name" value="AMP-binding_CS"/>
</dbReference>
<name>A0A974S2G7_PERPY</name>
<dbReference type="PANTHER" id="PTHR24095:SF14">
    <property type="entry name" value="ACETYL-COENZYME A SYNTHETASE 1"/>
    <property type="match status" value="1"/>
</dbReference>
<organism evidence="10 11">
    <name type="scientific">Peribacillus psychrosaccharolyticus</name>
    <name type="common">Bacillus psychrosaccharolyticus</name>
    <dbReference type="NCBI Taxonomy" id="1407"/>
    <lineage>
        <taxon>Bacteria</taxon>
        <taxon>Bacillati</taxon>
        <taxon>Bacillota</taxon>
        <taxon>Bacilli</taxon>
        <taxon>Bacillales</taxon>
        <taxon>Bacillaceae</taxon>
        <taxon>Peribacillus</taxon>
    </lineage>
</organism>
<dbReference type="GO" id="GO:0003987">
    <property type="term" value="F:acetate-CoA ligase activity"/>
    <property type="evidence" value="ECO:0007669"/>
    <property type="project" value="UniProtKB-EC"/>
</dbReference>
<dbReference type="KEGG" id="ppsr:I6J18_05530"/>
<dbReference type="Pfam" id="PF00501">
    <property type="entry name" value="AMP-binding"/>
    <property type="match status" value="1"/>
</dbReference>
<dbReference type="GO" id="GO:0006085">
    <property type="term" value="P:acetyl-CoA biosynthetic process"/>
    <property type="evidence" value="ECO:0007669"/>
    <property type="project" value="TreeGrafter"/>
</dbReference>
<dbReference type="AlphaFoldDB" id="A0A974S2G7"/>
<dbReference type="InterPro" id="IPR032387">
    <property type="entry name" value="ACAS_N"/>
</dbReference>
<evidence type="ECO:0000256" key="6">
    <source>
        <dbReference type="ARBA" id="ARBA00022990"/>
    </source>
</evidence>
<keyword evidence="11" id="KW-1185">Reference proteome</keyword>
<dbReference type="InterPro" id="IPR000873">
    <property type="entry name" value="AMP-dep_synth/lig_dom"/>
</dbReference>
<dbReference type="Pfam" id="PF16177">
    <property type="entry name" value="ACAS_N"/>
    <property type="match status" value="1"/>
</dbReference>
<dbReference type="Gene3D" id="3.30.300.30">
    <property type="match status" value="1"/>
</dbReference>
<evidence type="ECO:0000259" key="7">
    <source>
        <dbReference type="Pfam" id="PF00501"/>
    </source>
</evidence>
<proteinExistence type="inferred from homology"/>
<dbReference type="Pfam" id="PF13193">
    <property type="entry name" value="AMP-binding_C"/>
    <property type="match status" value="1"/>
</dbReference>
<evidence type="ECO:0000256" key="2">
    <source>
        <dbReference type="ARBA" id="ARBA00013275"/>
    </source>
</evidence>
<dbReference type="RefSeq" id="WP_040374500.1">
    <property type="nucleotide sequence ID" value="NZ_CP068053.1"/>
</dbReference>
<dbReference type="Gene3D" id="3.40.50.12780">
    <property type="entry name" value="N-terminal domain of ligase-like"/>
    <property type="match status" value="1"/>
</dbReference>
<keyword evidence="4" id="KW-0547">Nucleotide-binding</keyword>
<feature type="domain" description="Acetyl-coenzyme A synthetase N-terminal" evidence="9">
    <location>
        <begin position="32"/>
        <end position="88"/>
    </location>
</feature>
<dbReference type="SUPFAM" id="SSF56801">
    <property type="entry name" value="Acetyl-CoA synthetase-like"/>
    <property type="match status" value="1"/>
</dbReference>
<dbReference type="InterPro" id="IPR025110">
    <property type="entry name" value="AMP-bd_C"/>
</dbReference>
<protein>
    <recommendedName>
        <fullName evidence="2">acetate--CoA ligase</fullName>
        <ecNumber evidence="2">6.2.1.1</ecNumber>
    </recommendedName>
</protein>
<gene>
    <name evidence="10" type="ORF">I6J18_05530</name>
</gene>
<dbReference type="InterPro" id="IPR045851">
    <property type="entry name" value="AMP-bd_C_sf"/>
</dbReference>
<reference evidence="10 11" key="1">
    <citation type="submission" date="2021-01" db="EMBL/GenBank/DDBJ databases">
        <title>FDA dAtabase for Regulatory Grade micrObial Sequences (FDA-ARGOS): Supporting development and validation of Infectious Disease Dx tests.</title>
        <authorList>
            <person name="Nelson B."/>
            <person name="Plummer A."/>
            <person name="Tallon L."/>
            <person name="Sadzewicz L."/>
            <person name="Zhao X."/>
            <person name="Boylan J."/>
            <person name="Ott S."/>
            <person name="Bowen H."/>
            <person name="Vavikolanu K."/>
            <person name="Mehta A."/>
            <person name="Aluvathingal J."/>
            <person name="Nadendla S."/>
            <person name="Myers T."/>
            <person name="Yan Y."/>
            <person name="Sichtig H."/>
        </authorList>
    </citation>
    <scope>NUCLEOTIDE SEQUENCE [LARGE SCALE GENOMIC DNA]</scope>
    <source>
        <strain evidence="10 11">FDAARGOS_1161</strain>
    </source>
</reference>
<dbReference type="Proteomes" id="UP000595254">
    <property type="component" value="Chromosome"/>
</dbReference>
<evidence type="ECO:0000313" key="10">
    <source>
        <dbReference type="EMBL" id="QQT01330.1"/>
    </source>
</evidence>